<dbReference type="EMBL" id="FN649760">
    <property type="protein sequence ID" value="CBJ29925.1"/>
    <property type="molecule type" value="Genomic_DNA"/>
</dbReference>
<accession>D7FMA7</accession>
<protein>
    <recommendedName>
        <fullName evidence="1">CRAL-TRIO domain-containing protein</fullName>
    </recommendedName>
</protein>
<dbReference type="eggNOG" id="KOG1471">
    <property type="taxonomic scope" value="Eukaryota"/>
</dbReference>
<reference evidence="2 3" key="1">
    <citation type="journal article" date="2010" name="Nature">
        <title>The Ectocarpus genome and the independent evolution of multicellularity in brown algae.</title>
        <authorList>
            <person name="Cock J.M."/>
            <person name="Sterck L."/>
            <person name="Rouze P."/>
            <person name="Scornet D."/>
            <person name="Allen A.E."/>
            <person name="Amoutzias G."/>
            <person name="Anthouard V."/>
            <person name="Artiguenave F."/>
            <person name="Aury J.M."/>
            <person name="Badger J.H."/>
            <person name="Beszteri B."/>
            <person name="Billiau K."/>
            <person name="Bonnet E."/>
            <person name="Bothwell J.H."/>
            <person name="Bowler C."/>
            <person name="Boyen C."/>
            <person name="Brownlee C."/>
            <person name="Carrano C.J."/>
            <person name="Charrier B."/>
            <person name="Cho G.Y."/>
            <person name="Coelho S.M."/>
            <person name="Collen J."/>
            <person name="Corre E."/>
            <person name="Da Silva C."/>
            <person name="Delage L."/>
            <person name="Delaroque N."/>
            <person name="Dittami S.M."/>
            <person name="Doulbeau S."/>
            <person name="Elias M."/>
            <person name="Farnham G."/>
            <person name="Gachon C.M."/>
            <person name="Gschloessl B."/>
            <person name="Heesch S."/>
            <person name="Jabbari K."/>
            <person name="Jubin C."/>
            <person name="Kawai H."/>
            <person name="Kimura K."/>
            <person name="Kloareg B."/>
            <person name="Kupper F.C."/>
            <person name="Lang D."/>
            <person name="Le Bail A."/>
            <person name="Leblanc C."/>
            <person name="Lerouge P."/>
            <person name="Lohr M."/>
            <person name="Lopez P.J."/>
            <person name="Martens C."/>
            <person name="Maumus F."/>
            <person name="Michel G."/>
            <person name="Miranda-Saavedra D."/>
            <person name="Morales J."/>
            <person name="Moreau H."/>
            <person name="Motomura T."/>
            <person name="Nagasato C."/>
            <person name="Napoli C.A."/>
            <person name="Nelson D.R."/>
            <person name="Nyvall-Collen P."/>
            <person name="Peters A.F."/>
            <person name="Pommier C."/>
            <person name="Potin P."/>
            <person name="Poulain J."/>
            <person name="Quesneville H."/>
            <person name="Read B."/>
            <person name="Rensing S.A."/>
            <person name="Ritter A."/>
            <person name="Rousvoal S."/>
            <person name="Samanta M."/>
            <person name="Samson G."/>
            <person name="Schroeder D.C."/>
            <person name="Segurens B."/>
            <person name="Strittmatter M."/>
            <person name="Tonon T."/>
            <person name="Tregear J.W."/>
            <person name="Valentin K."/>
            <person name="von Dassow P."/>
            <person name="Yamagishi T."/>
            <person name="Van de Peer Y."/>
            <person name="Wincker P."/>
        </authorList>
    </citation>
    <scope>NUCLEOTIDE SEQUENCE [LARGE SCALE GENOMIC DNA]</scope>
    <source>
        <strain evidence="3">Ec32 / CCAP1310/4</strain>
    </source>
</reference>
<feature type="domain" description="CRAL-TRIO" evidence="1">
    <location>
        <begin position="120"/>
        <end position="268"/>
    </location>
</feature>
<dbReference type="InterPro" id="IPR001251">
    <property type="entry name" value="CRAL-TRIO_dom"/>
</dbReference>
<dbReference type="SMART" id="SM00516">
    <property type="entry name" value="SEC14"/>
    <property type="match status" value="1"/>
</dbReference>
<dbReference type="GO" id="GO:1902936">
    <property type="term" value="F:phosphatidylinositol bisphosphate binding"/>
    <property type="evidence" value="ECO:0007669"/>
    <property type="project" value="TreeGrafter"/>
</dbReference>
<keyword evidence="3" id="KW-1185">Reference proteome</keyword>
<dbReference type="STRING" id="2880.D7FMA7"/>
<dbReference type="InParanoid" id="D7FMA7"/>
<dbReference type="Proteomes" id="UP000002630">
    <property type="component" value="Unassembled WGS sequence"/>
</dbReference>
<evidence type="ECO:0000259" key="1">
    <source>
        <dbReference type="PROSITE" id="PS50191"/>
    </source>
</evidence>
<dbReference type="Pfam" id="PF00650">
    <property type="entry name" value="CRAL_TRIO"/>
    <property type="match status" value="1"/>
</dbReference>
<dbReference type="AlphaFoldDB" id="D7FMA7"/>
<dbReference type="InterPro" id="IPR036273">
    <property type="entry name" value="CRAL/TRIO_N_dom_sf"/>
</dbReference>
<proteinExistence type="predicted"/>
<evidence type="ECO:0000313" key="2">
    <source>
        <dbReference type="EMBL" id="CBJ29925.1"/>
    </source>
</evidence>
<dbReference type="OrthoDB" id="10051650at2759"/>
<organism evidence="2 3">
    <name type="scientific">Ectocarpus siliculosus</name>
    <name type="common">Brown alga</name>
    <name type="synonym">Conferva siliculosa</name>
    <dbReference type="NCBI Taxonomy" id="2880"/>
    <lineage>
        <taxon>Eukaryota</taxon>
        <taxon>Sar</taxon>
        <taxon>Stramenopiles</taxon>
        <taxon>Ochrophyta</taxon>
        <taxon>PX clade</taxon>
        <taxon>Phaeophyceae</taxon>
        <taxon>Ectocarpales</taxon>
        <taxon>Ectocarpaceae</taxon>
        <taxon>Ectocarpus</taxon>
    </lineage>
</organism>
<dbReference type="PANTHER" id="PTHR10174">
    <property type="entry name" value="ALPHA-TOCOPHEROL TRANSFER PROTEIN-RELATED"/>
    <property type="match status" value="1"/>
</dbReference>
<dbReference type="InterPro" id="IPR036865">
    <property type="entry name" value="CRAL-TRIO_dom_sf"/>
</dbReference>
<name>D7FMA7_ECTSI</name>
<dbReference type="CDD" id="cd00170">
    <property type="entry name" value="SEC14"/>
    <property type="match status" value="1"/>
</dbReference>
<dbReference type="PANTHER" id="PTHR10174:SF208">
    <property type="entry name" value="CRAL-TRIO DOMAIN-CONTAINING PROTEIN DDB_G0278031"/>
    <property type="match status" value="1"/>
</dbReference>
<evidence type="ECO:0000313" key="3">
    <source>
        <dbReference type="Proteomes" id="UP000002630"/>
    </source>
</evidence>
<dbReference type="PROSITE" id="PS50191">
    <property type="entry name" value="CRAL_TRIO"/>
    <property type="match status" value="1"/>
</dbReference>
<sequence>MDRGDEAEEMVLPELTTTVLPSNGQLLAIETEELVMGSLAAMRANLKKVPAWSRAPPPTDDFLLMFLRSEVFKPHKAADRYRKFWKVKVGLCGEDKAAFPIKVEDARLGLDREFCQIVPGSKDREGRQVVLVNTGQADKTLDRKMRVRAVWYVLLAALEDVETQRKGFCFVVTLKTARISQVDQKFNKMVLDSIQGSLPVRVGSMNMCYPPSFFRWIWMVISTFLHERVRARFRFIYGEDEDVLEALTGTVAPENLPPPIGRKPLDFQGWLAERQKAEV</sequence>
<dbReference type="GO" id="GO:0016020">
    <property type="term" value="C:membrane"/>
    <property type="evidence" value="ECO:0007669"/>
    <property type="project" value="TreeGrafter"/>
</dbReference>
<gene>
    <name evidence="2" type="ORF">Esi_0166_0021</name>
</gene>
<dbReference type="Gene3D" id="3.40.525.10">
    <property type="entry name" value="CRAL-TRIO lipid binding domain"/>
    <property type="match status" value="1"/>
</dbReference>
<dbReference type="SUPFAM" id="SSF46938">
    <property type="entry name" value="CRAL/TRIO N-terminal domain"/>
    <property type="match status" value="1"/>
</dbReference>
<dbReference type="SUPFAM" id="SSF52087">
    <property type="entry name" value="CRAL/TRIO domain"/>
    <property type="match status" value="1"/>
</dbReference>